<dbReference type="CDD" id="cd16393">
    <property type="entry name" value="SPO0J_N"/>
    <property type="match status" value="1"/>
</dbReference>
<feature type="region of interest" description="Disordered" evidence="4">
    <location>
        <begin position="1"/>
        <end position="104"/>
    </location>
</feature>
<dbReference type="FunFam" id="3.90.1530.30:FF:000001">
    <property type="entry name" value="Chromosome partitioning protein ParB"/>
    <property type="match status" value="1"/>
</dbReference>
<dbReference type="Pfam" id="PF23552">
    <property type="entry name" value="ParB_C"/>
    <property type="match status" value="1"/>
</dbReference>
<dbReference type="GO" id="GO:0005694">
    <property type="term" value="C:chromosome"/>
    <property type="evidence" value="ECO:0007669"/>
    <property type="project" value="TreeGrafter"/>
</dbReference>
<dbReference type="PANTHER" id="PTHR33375:SF1">
    <property type="entry name" value="CHROMOSOME-PARTITIONING PROTEIN PARB-RELATED"/>
    <property type="match status" value="1"/>
</dbReference>
<dbReference type="Gene3D" id="3.90.1530.30">
    <property type="match status" value="1"/>
</dbReference>
<dbReference type="Pfam" id="PF17762">
    <property type="entry name" value="HTH_ParB"/>
    <property type="match status" value="1"/>
</dbReference>
<evidence type="ECO:0000256" key="1">
    <source>
        <dbReference type="ARBA" id="ARBA00006295"/>
    </source>
</evidence>
<dbReference type="RefSeq" id="WP_185674572.1">
    <property type="nucleotide sequence ID" value="NZ_JACHVB010000014.1"/>
</dbReference>
<feature type="compositionally biased region" description="Pro residues" evidence="4">
    <location>
        <begin position="67"/>
        <end position="81"/>
    </location>
</feature>
<dbReference type="SUPFAM" id="SSF110849">
    <property type="entry name" value="ParB/Sulfiredoxin"/>
    <property type="match status" value="1"/>
</dbReference>
<dbReference type="InterPro" id="IPR003115">
    <property type="entry name" value="ParB_N"/>
</dbReference>
<dbReference type="Pfam" id="PF02195">
    <property type="entry name" value="ParB_N"/>
    <property type="match status" value="1"/>
</dbReference>
<dbReference type="PANTHER" id="PTHR33375">
    <property type="entry name" value="CHROMOSOME-PARTITIONING PROTEIN PARB-RELATED"/>
    <property type="match status" value="1"/>
</dbReference>
<dbReference type="InterPro" id="IPR036086">
    <property type="entry name" value="ParB/Sulfiredoxin_sf"/>
</dbReference>
<dbReference type="GO" id="GO:0045881">
    <property type="term" value="P:positive regulation of sporulation resulting in formation of a cellular spore"/>
    <property type="evidence" value="ECO:0007669"/>
    <property type="project" value="TreeGrafter"/>
</dbReference>
<dbReference type="SUPFAM" id="SSF109709">
    <property type="entry name" value="KorB DNA-binding domain-like"/>
    <property type="match status" value="1"/>
</dbReference>
<dbReference type="NCBIfam" id="TIGR00180">
    <property type="entry name" value="parB_part"/>
    <property type="match status" value="1"/>
</dbReference>
<evidence type="ECO:0000256" key="4">
    <source>
        <dbReference type="SAM" id="MobiDB-lite"/>
    </source>
</evidence>
<evidence type="ECO:0000259" key="5">
    <source>
        <dbReference type="SMART" id="SM00470"/>
    </source>
</evidence>
<dbReference type="EMBL" id="JACHVB010000014">
    <property type="protein sequence ID" value="MBC2593567.1"/>
    <property type="molecule type" value="Genomic_DNA"/>
</dbReference>
<dbReference type="Gene3D" id="1.10.10.2830">
    <property type="match status" value="1"/>
</dbReference>
<organism evidence="6 7">
    <name type="scientific">Ruficoccus amylovorans</name>
    <dbReference type="NCBI Taxonomy" id="1804625"/>
    <lineage>
        <taxon>Bacteria</taxon>
        <taxon>Pseudomonadati</taxon>
        <taxon>Verrucomicrobiota</taxon>
        <taxon>Opitutia</taxon>
        <taxon>Puniceicoccales</taxon>
        <taxon>Cerasicoccaceae</taxon>
        <taxon>Ruficoccus</taxon>
    </lineage>
</organism>
<dbReference type="GO" id="GO:0003677">
    <property type="term" value="F:DNA binding"/>
    <property type="evidence" value="ECO:0007669"/>
    <property type="project" value="UniProtKB-KW"/>
</dbReference>
<sequence>MAQAKKRLGRGLGNLIAGGVAKKETPAPAPAPKKAKRGKSAKGSKKEKTSVTPIKRAAPKPAAAAPAPAPVPAPAPAPAAPESPYREIDVSSIDPSPYQPRRQMNAEPVKELAESIRSEGLLQPIVVRQRGQKYELIAGERRWRAHLHLGLKKIAARIMDASDSSSAVISLIENVQREGLNAIEEALAYASLMGDFDLTQEAVAERVGKGRATVANALRLLQLDREIQGYVAKGMLSAGHAKVLLGLEDPAQRLLLARRIIETGMSVREAEKQVQRLKSEPGKSPLTHRNAAGAEDTIVRDLEKQIATRLNTKVHLKHTAKKGRIIIEYYGNEDLQRILEKTGLQ</sequence>
<evidence type="ECO:0000256" key="2">
    <source>
        <dbReference type="ARBA" id="ARBA00022829"/>
    </source>
</evidence>
<evidence type="ECO:0000313" key="7">
    <source>
        <dbReference type="Proteomes" id="UP000546464"/>
    </source>
</evidence>
<dbReference type="InterPro" id="IPR057240">
    <property type="entry name" value="ParB_dimer_C"/>
</dbReference>
<dbReference type="AlphaFoldDB" id="A0A842HD98"/>
<evidence type="ECO:0000313" key="6">
    <source>
        <dbReference type="EMBL" id="MBC2593567.1"/>
    </source>
</evidence>
<protein>
    <submittedName>
        <fullName evidence="6">ParB/RepB/Spo0J family partition protein</fullName>
    </submittedName>
</protein>
<proteinExistence type="inferred from homology"/>
<dbReference type="InterPro" id="IPR041468">
    <property type="entry name" value="HTH_ParB/Spo0J"/>
</dbReference>
<evidence type="ECO:0000256" key="3">
    <source>
        <dbReference type="ARBA" id="ARBA00023125"/>
    </source>
</evidence>
<feature type="domain" description="ParB-like N-terminal" evidence="5">
    <location>
        <begin position="86"/>
        <end position="175"/>
    </location>
</feature>
<accession>A0A842HD98</accession>
<gene>
    <name evidence="6" type="ORF">H5P28_04760</name>
</gene>
<dbReference type="SMART" id="SM00470">
    <property type="entry name" value="ParB"/>
    <property type="match status" value="1"/>
</dbReference>
<keyword evidence="3" id="KW-0238">DNA-binding</keyword>
<dbReference type="FunFam" id="1.10.10.2830:FF:000001">
    <property type="entry name" value="Chromosome partitioning protein ParB"/>
    <property type="match status" value="1"/>
</dbReference>
<comment type="caution">
    <text evidence="6">The sequence shown here is derived from an EMBL/GenBank/DDBJ whole genome shotgun (WGS) entry which is preliminary data.</text>
</comment>
<keyword evidence="2" id="KW-0159">Chromosome partition</keyword>
<dbReference type="GO" id="GO:0007059">
    <property type="term" value="P:chromosome segregation"/>
    <property type="evidence" value="ECO:0007669"/>
    <property type="project" value="UniProtKB-KW"/>
</dbReference>
<keyword evidence="7" id="KW-1185">Reference proteome</keyword>
<name>A0A842HD98_9BACT</name>
<feature type="compositionally biased region" description="Basic residues" evidence="4">
    <location>
        <begin position="33"/>
        <end position="43"/>
    </location>
</feature>
<dbReference type="InterPro" id="IPR004437">
    <property type="entry name" value="ParB/RepB/Spo0J"/>
</dbReference>
<dbReference type="InterPro" id="IPR050336">
    <property type="entry name" value="Chromosome_partition/occlusion"/>
</dbReference>
<comment type="similarity">
    <text evidence="1">Belongs to the ParB family.</text>
</comment>
<reference evidence="6 7" key="1">
    <citation type="submission" date="2020-07" db="EMBL/GenBank/DDBJ databases">
        <authorList>
            <person name="Feng X."/>
        </authorList>
    </citation>
    <scope>NUCLEOTIDE SEQUENCE [LARGE SCALE GENOMIC DNA]</scope>
    <source>
        <strain evidence="6 7">JCM31066</strain>
    </source>
</reference>
<dbReference type="Proteomes" id="UP000546464">
    <property type="component" value="Unassembled WGS sequence"/>
</dbReference>